<evidence type="ECO:0000256" key="2">
    <source>
        <dbReference type="ARBA" id="ARBA00007639"/>
    </source>
</evidence>
<feature type="domain" description="HTH lacI-type" evidence="3">
    <location>
        <begin position="23"/>
        <end position="65"/>
    </location>
</feature>
<comment type="subcellular location">
    <subcellularLocation>
        <location evidence="1">Periplasm</location>
    </subcellularLocation>
</comment>
<protein>
    <submittedName>
        <fullName evidence="4">LacI family DNA-binding transcriptional regulator</fullName>
    </submittedName>
</protein>
<dbReference type="EMBL" id="JAJTWU010000007">
    <property type="protein sequence ID" value="MCE4556521.1"/>
    <property type="molecule type" value="Genomic_DNA"/>
</dbReference>
<dbReference type="CDD" id="cd01392">
    <property type="entry name" value="HTH_LacI"/>
    <property type="match status" value="1"/>
</dbReference>
<dbReference type="InterPro" id="IPR000843">
    <property type="entry name" value="HTH_LacI"/>
</dbReference>
<dbReference type="Pfam" id="PF00356">
    <property type="entry name" value="LacI"/>
    <property type="match status" value="1"/>
</dbReference>
<evidence type="ECO:0000313" key="4">
    <source>
        <dbReference type="EMBL" id="MCE4556521.1"/>
    </source>
</evidence>
<dbReference type="RefSeq" id="WP_233373553.1">
    <property type="nucleotide sequence ID" value="NZ_JAJTWU010000007.1"/>
</dbReference>
<dbReference type="Proteomes" id="UP001200741">
    <property type="component" value="Unassembled WGS sequence"/>
</dbReference>
<keyword evidence="5" id="KW-1185">Reference proteome</keyword>
<evidence type="ECO:0000259" key="3">
    <source>
        <dbReference type="PROSITE" id="PS50932"/>
    </source>
</evidence>
<dbReference type="SUPFAM" id="SSF53822">
    <property type="entry name" value="Periplasmic binding protein-like I"/>
    <property type="match status" value="1"/>
</dbReference>
<dbReference type="InterPro" id="IPR010982">
    <property type="entry name" value="Lambda_DNA-bd_dom_sf"/>
</dbReference>
<dbReference type="PROSITE" id="PS50932">
    <property type="entry name" value="HTH_LACI_2"/>
    <property type="match status" value="1"/>
</dbReference>
<dbReference type="GO" id="GO:0003677">
    <property type="term" value="F:DNA binding"/>
    <property type="evidence" value="ECO:0007669"/>
    <property type="project" value="UniProtKB-KW"/>
</dbReference>
<gene>
    <name evidence="4" type="ORF">LXT13_19165</name>
</gene>
<dbReference type="CDD" id="cd06307">
    <property type="entry name" value="PBP1_sugar_binding"/>
    <property type="match status" value="1"/>
</dbReference>
<keyword evidence="4" id="KW-0238">DNA-binding</keyword>
<dbReference type="SUPFAM" id="SSF47413">
    <property type="entry name" value="lambda repressor-like DNA-binding domains"/>
    <property type="match status" value="1"/>
</dbReference>
<comment type="similarity">
    <text evidence="2">Belongs to the bacterial solute-binding protein 2 family.</text>
</comment>
<evidence type="ECO:0000313" key="5">
    <source>
        <dbReference type="Proteomes" id="UP001200741"/>
    </source>
</evidence>
<dbReference type="InterPro" id="IPR050555">
    <property type="entry name" value="Bact_Solute-Bind_Prot2"/>
</dbReference>
<dbReference type="Pfam" id="PF13407">
    <property type="entry name" value="Peripla_BP_4"/>
    <property type="match status" value="1"/>
</dbReference>
<dbReference type="PROSITE" id="PS00356">
    <property type="entry name" value="HTH_LACI_1"/>
    <property type="match status" value="1"/>
</dbReference>
<sequence>MAREPAPRDAGASLLPPRHDHRARLNDVAREAGVSLATVDRALHRRPGVSAHTLLRVQQALHRLGQSQAGTPARPRESLVGFVLPAGDDDFVRALRHELTALTPWLNEQGARIDIRTADTRAPAAAAAAVRRLRGQYDALVLMLQDHPLVRDAVDRMAADGTCVVTLAAPLATRQRTHFVGLDNLAAGRTAASLLGRFCGERAGQVGIVMGSRDLKDQAERLQGFRGLLAAQHPHLVALEPLACQERDPLAQAEVTQLLDAHPNLVGLYSAGGGNRGIHAALKTAGAAGRVAWVCHELSGDTRAALLDGCASAVLGQSAAQEVRAACRLVLNQLSRQMPTLDVEPIRIEIYLKDNLP</sequence>
<name>A0ABS8Y0U1_9BURK</name>
<evidence type="ECO:0000256" key="1">
    <source>
        <dbReference type="ARBA" id="ARBA00004418"/>
    </source>
</evidence>
<comment type="caution">
    <text evidence="4">The sequence shown here is derived from an EMBL/GenBank/DDBJ whole genome shotgun (WGS) entry which is preliminary data.</text>
</comment>
<accession>A0ABS8Y0U1</accession>
<dbReference type="InterPro" id="IPR025997">
    <property type="entry name" value="SBP_2_dom"/>
</dbReference>
<dbReference type="InterPro" id="IPR028082">
    <property type="entry name" value="Peripla_BP_I"/>
</dbReference>
<reference evidence="4 5" key="1">
    <citation type="submission" date="2021-12" db="EMBL/GenBank/DDBJ databases">
        <title>Genome seq of P8.</title>
        <authorList>
            <person name="Seo T."/>
        </authorList>
    </citation>
    <scope>NUCLEOTIDE SEQUENCE [LARGE SCALE GENOMIC DNA]</scope>
    <source>
        <strain evidence="4 5">P8</strain>
    </source>
</reference>
<dbReference type="PANTHER" id="PTHR30036">
    <property type="entry name" value="D-XYLOSE-BINDING PERIPLASMIC PROTEIN"/>
    <property type="match status" value="1"/>
</dbReference>
<proteinExistence type="inferred from homology"/>
<dbReference type="SMART" id="SM00354">
    <property type="entry name" value="HTH_LACI"/>
    <property type="match status" value="1"/>
</dbReference>
<dbReference type="PANTHER" id="PTHR30036:SF7">
    <property type="entry name" value="ABC TRANSPORTER PERIPLASMIC-BINDING PROTEIN YPHF"/>
    <property type="match status" value="1"/>
</dbReference>
<dbReference type="Gene3D" id="1.10.260.40">
    <property type="entry name" value="lambda repressor-like DNA-binding domains"/>
    <property type="match status" value="1"/>
</dbReference>
<organism evidence="4 5">
    <name type="scientific">Pelomonas cellulosilytica</name>
    <dbReference type="NCBI Taxonomy" id="2906762"/>
    <lineage>
        <taxon>Bacteria</taxon>
        <taxon>Pseudomonadati</taxon>
        <taxon>Pseudomonadota</taxon>
        <taxon>Betaproteobacteria</taxon>
        <taxon>Burkholderiales</taxon>
        <taxon>Sphaerotilaceae</taxon>
        <taxon>Roseateles</taxon>
    </lineage>
</organism>
<dbReference type="Gene3D" id="3.40.50.2300">
    <property type="match status" value="2"/>
</dbReference>